<feature type="transmembrane region" description="Helical" evidence="1">
    <location>
        <begin position="169"/>
        <end position="188"/>
    </location>
</feature>
<dbReference type="PANTHER" id="PTHR35342">
    <property type="entry name" value="TRICARBOXYLIC TRANSPORT PROTEIN"/>
    <property type="match status" value="1"/>
</dbReference>
<organism evidence="3 4">
    <name type="scientific">Variibacter gotjawalensis</name>
    <dbReference type="NCBI Taxonomy" id="1333996"/>
    <lineage>
        <taxon>Bacteria</taxon>
        <taxon>Pseudomonadati</taxon>
        <taxon>Pseudomonadota</taxon>
        <taxon>Alphaproteobacteria</taxon>
        <taxon>Hyphomicrobiales</taxon>
        <taxon>Nitrobacteraceae</taxon>
        <taxon>Variibacter</taxon>
    </lineage>
</organism>
<proteinExistence type="predicted"/>
<dbReference type="EMBL" id="AP014946">
    <property type="protein sequence ID" value="BAT58142.1"/>
    <property type="molecule type" value="Genomic_DNA"/>
</dbReference>
<gene>
    <name evidence="3" type="ORF">GJW-30_1_00658</name>
</gene>
<feature type="transmembrane region" description="Helical" evidence="1">
    <location>
        <begin position="258"/>
        <end position="281"/>
    </location>
</feature>
<dbReference type="OrthoDB" id="7323395at2"/>
<dbReference type="Proteomes" id="UP000236884">
    <property type="component" value="Chromosome"/>
</dbReference>
<feature type="transmembrane region" description="Helical" evidence="1">
    <location>
        <begin position="144"/>
        <end position="163"/>
    </location>
</feature>
<keyword evidence="1" id="KW-0812">Transmembrane</keyword>
<evidence type="ECO:0000259" key="2">
    <source>
        <dbReference type="Pfam" id="PF01970"/>
    </source>
</evidence>
<feature type="transmembrane region" description="Helical" evidence="1">
    <location>
        <begin position="354"/>
        <end position="381"/>
    </location>
</feature>
<dbReference type="KEGG" id="vgo:GJW-30_1_00658"/>
<keyword evidence="1" id="KW-1133">Transmembrane helix</keyword>
<dbReference type="RefSeq" id="WP_096351608.1">
    <property type="nucleotide sequence ID" value="NZ_AP014946.1"/>
</dbReference>
<keyword evidence="4" id="KW-1185">Reference proteome</keyword>
<dbReference type="AlphaFoldDB" id="A0A0S3PQT5"/>
<protein>
    <submittedName>
        <fullName evidence="3">Tripartite tricarboxylate transporter TctA family protein</fullName>
    </submittedName>
</protein>
<reference evidence="3 4" key="1">
    <citation type="submission" date="2015-08" db="EMBL/GenBank/DDBJ databases">
        <title>Investigation of the bacterial diversity of lava forest soil.</title>
        <authorList>
            <person name="Lee J.S."/>
        </authorList>
    </citation>
    <scope>NUCLEOTIDE SEQUENCE [LARGE SCALE GENOMIC DNA]</scope>
    <source>
        <strain evidence="3 4">GJW-30</strain>
    </source>
</reference>
<feature type="transmembrane region" description="Helical" evidence="1">
    <location>
        <begin position="48"/>
        <end position="71"/>
    </location>
</feature>
<feature type="transmembrane region" description="Helical" evidence="1">
    <location>
        <begin position="200"/>
        <end position="223"/>
    </location>
</feature>
<feature type="transmembrane region" description="Helical" evidence="1">
    <location>
        <begin position="464"/>
        <end position="489"/>
    </location>
</feature>
<feature type="transmembrane region" description="Helical" evidence="1">
    <location>
        <begin position="12"/>
        <end position="36"/>
    </location>
</feature>
<evidence type="ECO:0000256" key="1">
    <source>
        <dbReference type="SAM" id="Phobius"/>
    </source>
</evidence>
<keyword evidence="1" id="KW-0472">Membrane</keyword>
<dbReference type="PANTHER" id="PTHR35342:SF5">
    <property type="entry name" value="TRICARBOXYLIC TRANSPORT PROTEIN"/>
    <property type="match status" value="1"/>
</dbReference>
<feature type="transmembrane region" description="Helical" evidence="1">
    <location>
        <begin position="413"/>
        <end position="443"/>
    </location>
</feature>
<feature type="domain" description="DUF112" evidence="2">
    <location>
        <begin position="20"/>
        <end position="438"/>
    </location>
</feature>
<feature type="transmembrane region" description="Helical" evidence="1">
    <location>
        <begin position="109"/>
        <end position="132"/>
    </location>
</feature>
<evidence type="ECO:0000313" key="3">
    <source>
        <dbReference type="EMBL" id="BAT58142.1"/>
    </source>
</evidence>
<name>A0A0S3PQT5_9BRAD</name>
<accession>A0A0S3PQT5</accession>
<evidence type="ECO:0000313" key="4">
    <source>
        <dbReference type="Proteomes" id="UP000236884"/>
    </source>
</evidence>
<dbReference type="Pfam" id="PF01970">
    <property type="entry name" value="TctA"/>
    <property type="match status" value="1"/>
</dbReference>
<feature type="transmembrane region" description="Helical" evidence="1">
    <location>
        <begin position="318"/>
        <end position="342"/>
    </location>
</feature>
<feature type="transmembrane region" description="Helical" evidence="1">
    <location>
        <begin position="388"/>
        <end position="407"/>
    </location>
</feature>
<dbReference type="InterPro" id="IPR002823">
    <property type="entry name" value="DUF112_TM"/>
</dbReference>
<sequence length="500" mass="52474">MDLISNLATGFAVALTPMNLGFCLLGALIGTLVGVLPGIAPITTIAILLPFTFSLPPASALIMLSGIFYGAQYGGSTTAILVNLPGESSSIVTTLDGHQMAKQGRAGPALAIAAIASFVAGTIATVIIATASGPMSWLALKFTAAEYFSLMLLGLTGSVVLAAGSPAKAVAMVLLGLLFGLVGIDVNTGLPRMTMGYGELGDGIGFVPVAIGLFGIAELAVTLGKPQDRSLLSFSLKNLWPSWAEIRQTTPAMLRGTIIGSVLGVLPGGGAALSSFAAYAVEKKIAKDPKRFGRGAIEGVAAPEAANNAGAQTSFIPLLTLGIPGNAIMALMVGAMMIQGIQPGPQVMTAQPQLFWGVIASMWLGNLMLIVLNLPMIWLWVSLLRVPYRLMFPAIVLFCCIGTYSIGNTVFDIWLMLIFAAAGVFFIKVGAEPAPFILGFILGPLMEENFRRAMNLSRGDPMIFVQRPISAFLLVLCLALFVILVLPAVRKKREEVFQEE</sequence>